<sequence length="174" mass="19902">MQSGLLIGVNKMFTRVLFFKENEAARTNNEWCISTVKKLKEASPLGLKVSLRSIREGRNQTLDQCRVREYQMSLKGISKQISRDLCEGVRARLVDKDLAPKWDPSCLDNVMREMVDHYFSLLGESEPKLELLTKIARSVLLIGGILQIYGKCPMLLLKCCPMKFYSLVIHRAVH</sequence>
<evidence type="ECO:0000313" key="5">
    <source>
        <dbReference type="Proteomes" id="UP000631114"/>
    </source>
</evidence>
<organism evidence="4 5">
    <name type="scientific">Coptis chinensis</name>
    <dbReference type="NCBI Taxonomy" id="261450"/>
    <lineage>
        <taxon>Eukaryota</taxon>
        <taxon>Viridiplantae</taxon>
        <taxon>Streptophyta</taxon>
        <taxon>Embryophyta</taxon>
        <taxon>Tracheophyta</taxon>
        <taxon>Spermatophyta</taxon>
        <taxon>Magnoliopsida</taxon>
        <taxon>Ranunculales</taxon>
        <taxon>Ranunculaceae</taxon>
        <taxon>Coptidoideae</taxon>
        <taxon>Coptis</taxon>
    </lineage>
</organism>
<dbReference type="OrthoDB" id="16820at2759"/>
<dbReference type="EMBL" id="JADFTS010000008">
    <property type="protein sequence ID" value="KAF9595060.1"/>
    <property type="molecule type" value="Genomic_DNA"/>
</dbReference>
<keyword evidence="5" id="KW-1185">Reference proteome</keyword>
<gene>
    <name evidence="4" type="ORF">IFM89_036519</name>
</gene>
<dbReference type="GO" id="GO:0006574">
    <property type="term" value="P:L-valine catabolic process"/>
    <property type="evidence" value="ECO:0007669"/>
    <property type="project" value="UniProtKB-UniRule"/>
</dbReference>
<dbReference type="PANTHER" id="PTHR43176">
    <property type="entry name" value="3-HYDROXYISOBUTYRYL-COA HYDROLASE-RELATED"/>
    <property type="match status" value="1"/>
</dbReference>
<dbReference type="GO" id="GO:0003860">
    <property type="term" value="F:3-hydroxyisobutyryl-CoA hydrolase activity"/>
    <property type="evidence" value="ECO:0007669"/>
    <property type="project" value="UniProtKB-UniRule"/>
</dbReference>
<protein>
    <recommendedName>
        <fullName evidence="2">3-hydroxyisobutyryl-CoA hydrolase</fullName>
        <shortName evidence="2">HIB-CoA hydrolase</shortName>
        <shortName evidence="2">HIBYL-CoA-H</shortName>
        <ecNumber evidence="2">3.1.2.4</ecNumber>
    </recommendedName>
    <alternativeName>
        <fullName evidence="2">3-hydroxyisobutyryl-coenzyme A hydrolase</fullName>
    </alternativeName>
</protein>
<evidence type="ECO:0000259" key="3">
    <source>
        <dbReference type="Pfam" id="PF16113"/>
    </source>
</evidence>
<dbReference type="AlphaFoldDB" id="A0A835LHL0"/>
<accession>A0A835LHL0</accession>
<evidence type="ECO:0000313" key="4">
    <source>
        <dbReference type="EMBL" id="KAF9595060.1"/>
    </source>
</evidence>
<comment type="catalytic activity">
    <reaction evidence="2">
        <text>3-hydroxy-2-methylpropanoyl-CoA + H2O = 3-hydroxy-2-methylpropanoate + CoA + H(+)</text>
        <dbReference type="Rhea" id="RHEA:20888"/>
        <dbReference type="ChEBI" id="CHEBI:11805"/>
        <dbReference type="ChEBI" id="CHEBI:15377"/>
        <dbReference type="ChEBI" id="CHEBI:15378"/>
        <dbReference type="ChEBI" id="CHEBI:57287"/>
        <dbReference type="ChEBI" id="CHEBI:57340"/>
        <dbReference type="EC" id="3.1.2.4"/>
    </reaction>
</comment>
<dbReference type="PANTHER" id="PTHR43176:SF4">
    <property type="entry name" value="3-HYDROXYISOBUTYRYL-COA HYDROLASE-LIKE PROTEIN 1, MITOCHONDRIAL"/>
    <property type="match status" value="1"/>
</dbReference>
<dbReference type="Gene3D" id="3.90.226.10">
    <property type="entry name" value="2-enoyl-CoA Hydratase, Chain A, domain 1"/>
    <property type="match status" value="1"/>
</dbReference>
<comment type="function">
    <text evidence="2">Hydrolyzes 3-hydroxyisobutyryl-CoA (HIBYL-CoA), a saline catabolite. Has high activity toward isobutyryl-CoA. Could be an isobutyryl-CoA dehydrogenase that functions in valine catabolism.</text>
</comment>
<evidence type="ECO:0000256" key="2">
    <source>
        <dbReference type="RuleBase" id="RU369070"/>
    </source>
</evidence>
<evidence type="ECO:0000256" key="1">
    <source>
        <dbReference type="ARBA" id="ARBA00022801"/>
    </source>
</evidence>
<comment type="pathway">
    <text evidence="2">Amino-acid degradation; L-valine degradation.</text>
</comment>
<dbReference type="SUPFAM" id="SSF52096">
    <property type="entry name" value="ClpP/crotonase"/>
    <property type="match status" value="1"/>
</dbReference>
<dbReference type="Pfam" id="PF16113">
    <property type="entry name" value="ECH_2"/>
    <property type="match status" value="1"/>
</dbReference>
<dbReference type="InterPro" id="IPR032259">
    <property type="entry name" value="HIBYL-CoA-H"/>
</dbReference>
<dbReference type="InterPro" id="IPR045004">
    <property type="entry name" value="ECH_dom"/>
</dbReference>
<dbReference type="EC" id="3.1.2.4" evidence="2"/>
<feature type="domain" description="Enoyl-CoA hydratase/isomerase" evidence="3">
    <location>
        <begin position="22"/>
        <end position="119"/>
    </location>
</feature>
<dbReference type="Proteomes" id="UP000631114">
    <property type="component" value="Unassembled WGS sequence"/>
</dbReference>
<proteinExistence type="inferred from homology"/>
<dbReference type="InterPro" id="IPR029045">
    <property type="entry name" value="ClpP/crotonase-like_dom_sf"/>
</dbReference>
<comment type="caution">
    <text evidence="4">The sequence shown here is derived from an EMBL/GenBank/DDBJ whole genome shotgun (WGS) entry which is preliminary data.</text>
</comment>
<reference evidence="4 5" key="1">
    <citation type="submission" date="2020-10" db="EMBL/GenBank/DDBJ databases">
        <title>The Coptis chinensis genome and diversification of protoberbering-type alkaloids.</title>
        <authorList>
            <person name="Wang B."/>
            <person name="Shu S."/>
            <person name="Song C."/>
            <person name="Liu Y."/>
        </authorList>
    </citation>
    <scope>NUCLEOTIDE SEQUENCE [LARGE SCALE GENOMIC DNA]</scope>
    <source>
        <strain evidence="4">HL-2020</strain>
        <tissue evidence="4">Leaf</tissue>
    </source>
</reference>
<comment type="similarity">
    <text evidence="2">Belongs to the enoyl-CoA hydratase/isomerase family.</text>
</comment>
<name>A0A835LHL0_9MAGN</name>
<keyword evidence="1 2" id="KW-0378">Hydrolase</keyword>